<evidence type="ECO:0000313" key="1">
    <source>
        <dbReference type="EMBL" id="KAJ9594947.1"/>
    </source>
</evidence>
<feature type="non-terminal residue" evidence="1">
    <location>
        <position position="1"/>
    </location>
</feature>
<dbReference type="Proteomes" id="UP001233999">
    <property type="component" value="Unassembled WGS sequence"/>
</dbReference>
<accession>A0AAD8AAZ0</accession>
<reference evidence="1" key="2">
    <citation type="submission" date="2023-05" db="EMBL/GenBank/DDBJ databases">
        <authorList>
            <person name="Fouks B."/>
        </authorList>
    </citation>
    <scope>NUCLEOTIDE SEQUENCE</scope>
    <source>
        <strain evidence="1">Stay&amp;Tobe</strain>
        <tissue evidence="1">Testes</tissue>
    </source>
</reference>
<dbReference type="AlphaFoldDB" id="A0AAD8AAZ0"/>
<dbReference type="EMBL" id="JASPKZ010002703">
    <property type="protein sequence ID" value="KAJ9594947.1"/>
    <property type="molecule type" value="Genomic_DNA"/>
</dbReference>
<organism evidence="1 2">
    <name type="scientific">Diploptera punctata</name>
    <name type="common">Pacific beetle cockroach</name>
    <dbReference type="NCBI Taxonomy" id="6984"/>
    <lineage>
        <taxon>Eukaryota</taxon>
        <taxon>Metazoa</taxon>
        <taxon>Ecdysozoa</taxon>
        <taxon>Arthropoda</taxon>
        <taxon>Hexapoda</taxon>
        <taxon>Insecta</taxon>
        <taxon>Pterygota</taxon>
        <taxon>Neoptera</taxon>
        <taxon>Polyneoptera</taxon>
        <taxon>Dictyoptera</taxon>
        <taxon>Blattodea</taxon>
        <taxon>Blaberoidea</taxon>
        <taxon>Blaberidae</taxon>
        <taxon>Diplopterinae</taxon>
        <taxon>Diploptera</taxon>
    </lineage>
</organism>
<gene>
    <name evidence="1" type="ORF">L9F63_013763</name>
</gene>
<evidence type="ECO:0000313" key="2">
    <source>
        <dbReference type="Proteomes" id="UP001233999"/>
    </source>
</evidence>
<reference evidence="1" key="1">
    <citation type="journal article" date="2023" name="IScience">
        <title>Live-bearing cockroach genome reveals convergent evolutionary mechanisms linked to viviparity in insects and beyond.</title>
        <authorList>
            <person name="Fouks B."/>
            <person name="Harrison M.C."/>
            <person name="Mikhailova A.A."/>
            <person name="Marchal E."/>
            <person name="English S."/>
            <person name="Carruthers M."/>
            <person name="Jennings E.C."/>
            <person name="Chiamaka E.L."/>
            <person name="Frigard R.A."/>
            <person name="Pippel M."/>
            <person name="Attardo G.M."/>
            <person name="Benoit J.B."/>
            <person name="Bornberg-Bauer E."/>
            <person name="Tobe S.S."/>
        </authorList>
    </citation>
    <scope>NUCLEOTIDE SEQUENCE</scope>
    <source>
        <strain evidence="1">Stay&amp;Tobe</strain>
    </source>
</reference>
<sequence length="98" mass="11677">MKQLLVYIYKDRNRIESVPCTASAFECFYWNYNLIFSDPNQLEMISDNLLISEPVIFKHLGTLFNIDYNKTYSYNFKTMQHKCQQLVIFRRGAPDSSF</sequence>
<keyword evidence="2" id="KW-1185">Reference proteome</keyword>
<comment type="caution">
    <text evidence="1">The sequence shown here is derived from an EMBL/GenBank/DDBJ whole genome shotgun (WGS) entry which is preliminary data.</text>
</comment>
<name>A0AAD8AAZ0_DIPPU</name>
<proteinExistence type="predicted"/>
<protein>
    <submittedName>
        <fullName evidence="1">Uncharacterized protein</fullName>
    </submittedName>
</protein>
<feature type="non-terminal residue" evidence="1">
    <location>
        <position position="98"/>
    </location>
</feature>